<feature type="domain" description="L,D-TPase catalytic" evidence="9">
    <location>
        <begin position="34"/>
        <end position="168"/>
    </location>
</feature>
<evidence type="ECO:0000256" key="8">
    <source>
        <dbReference type="SAM" id="SignalP"/>
    </source>
</evidence>
<feature type="signal peptide" evidence="8">
    <location>
        <begin position="1"/>
        <end position="23"/>
    </location>
</feature>
<evidence type="ECO:0000256" key="6">
    <source>
        <dbReference type="ARBA" id="ARBA00023316"/>
    </source>
</evidence>
<evidence type="ECO:0000259" key="9">
    <source>
        <dbReference type="PROSITE" id="PS52029"/>
    </source>
</evidence>
<dbReference type="AlphaFoldDB" id="A0A099FER3"/>
<keyword evidence="6 7" id="KW-0961">Cell wall biogenesis/degradation</keyword>
<dbReference type="STRING" id="690417.IC63_02085"/>
<protein>
    <submittedName>
        <fullName evidence="10">ErfK/YbiS/YcfS/YnhG family protein</fullName>
    </submittedName>
</protein>
<comment type="caution">
    <text evidence="10">The sequence shown here is derived from an EMBL/GenBank/DDBJ whole genome shotgun (WGS) entry which is preliminary data.</text>
</comment>
<dbReference type="GO" id="GO:0004180">
    <property type="term" value="F:carboxypeptidase activity"/>
    <property type="evidence" value="ECO:0007669"/>
    <property type="project" value="UniProtKB-ARBA"/>
</dbReference>
<dbReference type="CDD" id="cd16913">
    <property type="entry name" value="YkuD_like"/>
    <property type="match status" value="1"/>
</dbReference>
<keyword evidence="11" id="KW-1185">Reference proteome</keyword>
<dbReference type="EMBL" id="JRKS01000003">
    <property type="protein sequence ID" value="KGJ09265.1"/>
    <property type="molecule type" value="Genomic_DNA"/>
</dbReference>
<dbReference type="PROSITE" id="PS52029">
    <property type="entry name" value="LD_TPASE"/>
    <property type="match status" value="1"/>
</dbReference>
<dbReference type="GO" id="GO:0016740">
    <property type="term" value="F:transferase activity"/>
    <property type="evidence" value="ECO:0007669"/>
    <property type="project" value="UniProtKB-KW"/>
</dbReference>
<name>A0A099FER3_9RHOB</name>
<dbReference type="InterPro" id="IPR038063">
    <property type="entry name" value="Transpep_catalytic_dom"/>
</dbReference>
<dbReference type="PROSITE" id="PS51257">
    <property type="entry name" value="PROKAR_LIPOPROTEIN"/>
    <property type="match status" value="1"/>
</dbReference>
<organism evidence="10 11">
    <name type="scientific">Paracoccus sphaerophysae</name>
    <dbReference type="NCBI Taxonomy" id="690417"/>
    <lineage>
        <taxon>Bacteria</taxon>
        <taxon>Pseudomonadati</taxon>
        <taxon>Pseudomonadota</taxon>
        <taxon>Alphaproteobacteria</taxon>
        <taxon>Rhodobacterales</taxon>
        <taxon>Paracoccaceae</taxon>
        <taxon>Paracoccus</taxon>
    </lineage>
</organism>
<evidence type="ECO:0000256" key="1">
    <source>
        <dbReference type="ARBA" id="ARBA00004752"/>
    </source>
</evidence>
<keyword evidence="8" id="KW-0732">Signal</keyword>
<evidence type="ECO:0000256" key="7">
    <source>
        <dbReference type="PROSITE-ProRule" id="PRU01373"/>
    </source>
</evidence>
<dbReference type="Proteomes" id="UP000029917">
    <property type="component" value="Unassembled WGS sequence"/>
</dbReference>
<gene>
    <name evidence="10" type="ORF">IC63_02085</name>
</gene>
<dbReference type="RefSeq" id="WP_036716466.1">
    <property type="nucleotide sequence ID" value="NZ_JRKS01000003.1"/>
</dbReference>
<evidence type="ECO:0000256" key="2">
    <source>
        <dbReference type="ARBA" id="ARBA00005992"/>
    </source>
</evidence>
<dbReference type="PANTHER" id="PTHR36699">
    <property type="entry name" value="LD-TRANSPEPTIDASE"/>
    <property type="match status" value="1"/>
</dbReference>
<keyword evidence="5 7" id="KW-0573">Peptidoglycan synthesis</keyword>
<dbReference type="Gene3D" id="2.40.440.10">
    <property type="entry name" value="L,D-transpeptidase catalytic domain-like"/>
    <property type="match status" value="1"/>
</dbReference>
<accession>A0A099FER3</accession>
<reference evidence="10 11" key="1">
    <citation type="submission" date="2014-09" db="EMBL/GenBank/DDBJ databases">
        <authorList>
            <person name="McGinnis J.M."/>
            <person name="Wolfgang W.J."/>
        </authorList>
    </citation>
    <scope>NUCLEOTIDE SEQUENCE [LARGE SCALE GENOMIC DNA]</scope>
    <source>
        <strain evidence="10 11">HAMBI 3106</strain>
    </source>
</reference>
<dbReference type="GO" id="GO:0071555">
    <property type="term" value="P:cell wall organization"/>
    <property type="evidence" value="ECO:0007669"/>
    <property type="project" value="UniProtKB-UniRule"/>
</dbReference>
<comment type="pathway">
    <text evidence="1 7">Cell wall biogenesis; peptidoglycan biosynthesis.</text>
</comment>
<reference evidence="10 11" key="2">
    <citation type="submission" date="2014-10" db="EMBL/GenBank/DDBJ databases">
        <title>Paracoccus sanguinis sp. nov., isolated from clinical specimens of New York State patients.</title>
        <authorList>
            <person name="Mingle L.A."/>
            <person name="Cole J.A."/>
            <person name="Lapierre P."/>
            <person name="Musser K.A."/>
        </authorList>
    </citation>
    <scope>NUCLEOTIDE SEQUENCE [LARGE SCALE GENOMIC DNA]</scope>
    <source>
        <strain evidence="10 11">HAMBI 3106</strain>
    </source>
</reference>
<comment type="similarity">
    <text evidence="2">Belongs to the YkuD family.</text>
</comment>
<keyword evidence="3" id="KW-0808">Transferase</keyword>
<dbReference type="Pfam" id="PF03734">
    <property type="entry name" value="YkuD"/>
    <property type="match status" value="1"/>
</dbReference>
<proteinExistence type="inferred from homology"/>
<evidence type="ECO:0000256" key="4">
    <source>
        <dbReference type="ARBA" id="ARBA00022960"/>
    </source>
</evidence>
<dbReference type="UniPathway" id="UPA00219"/>
<dbReference type="InterPro" id="IPR005490">
    <property type="entry name" value="LD_TPept_cat_dom"/>
</dbReference>
<dbReference type="SUPFAM" id="SSF141523">
    <property type="entry name" value="L,D-transpeptidase catalytic domain-like"/>
    <property type="match status" value="1"/>
</dbReference>
<evidence type="ECO:0000313" key="10">
    <source>
        <dbReference type="EMBL" id="KGJ09265.1"/>
    </source>
</evidence>
<evidence type="ECO:0000313" key="11">
    <source>
        <dbReference type="Proteomes" id="UP000029917"/>
    </source>
</evidence>
<sequence length="169" mass="18420">MMRTFRWLIAVFLVALAASCAPGKFKTYNGPPVTQIVVNKSARQMLFLSGNTIIKAYNVGLGNEPVGHKQFEGDGRTPEGLYYIDRRNPDSRYHLSIGISYPNPTDAAYAASLGQRAGSDIFIHGQGPEGKALSRIKRDWTAGCIAVTDAEAEDIYAMVQDGTPIQINP</sequence>
<feature type="active site" description="Nucleophile" evidence="7">
    <location>
        <position position="144"/>
    </location>
</feature>
<dbReference type="GO" id="GO:0008360">
    <property type="term" value="P:regulation of cell shape"/>
    <property type="evidence" value="ECO:0007669"/>
    <property type="project" value="UniProtKB-UniRule"/>
</dbReference>
<keyword evidence="4 7" id="KW-0133">Cell shape</keyword>
<dbReference type="GO" id="GO:0009252">
    <property type="term" value="P:peptidoglycan biosynthetic process"/>
    <property type="evidence" value="ECO:0007669"/>
    <property type="project" value="UniProtKB-UniPathway"/>
</dbReference>
<feature type="chain" id="PRO_5001946079" evidence="8">
    <location>
        <begin position="24"/>
        <end position="169"/>
    </location>
</feature>
<feature type="active site" description="Proton donor/acceptor" evidence="7">
    <location>
        <position position="124"/>
    </location>
</feature>
<evidence type="ECO:0000256" key="3">
    <source>
        <dbReference type="ARBA" id="ARBA00022679"/>
    </source>
</evidence>
<dbReference type="PANTHER" id="PTHR36699:SF1">
    <property type="entry name" value="L,D-TRANSPEPTIDASE YAFK-RELATED"/>
    <property type="match status" value="1"/>
</dbReference>
<evidence type="ECO:0000256" key="5">
    <source>
        <dbReference type="ARBA" id="ARBA00022984"/>
    </source>
</evidence>